<organism evidence="1">
    <name type="scientific">Brassica oleracea</name>
    <name type="common">Wild cabbage</name>
    <dbReference type="NCBI Taxonomy" id="3712"/>
    <lineage>
        <taxon>Eukaryota</taxon>
        <taxon>Viridiplantae</taxon>
        <taxon>Streptophyta</taxon>
        <taxon>Embryophyta</taxon>
        <taxon>Tracheophyta</taxon>
        <taxon>Spermatophyta</taxon>
        <taxon>Magnoliopsida</taxon>
        <taxon>eudicotyledons</taxon>
        <taxon>Gunneridae</taxon>
        <taxon>Pentapetalae</taxon>
        <taxon>rosids</taxon>
        <taxon>malvids</taxon>
        <taxon>Brassicales</taxon>
        <taxon>Brassicaceae</taxon>
        <taxon>Brassiceae</taxon>
        <taxon>Brassica</taxon>
    </lineage>
</organism>
<proteinExistence type="predicted"/>
<name>A0A3P6DL02_BRAOL</name>
<protein>
    <recommendedName>
        <fullName evidence="2">Reverse transcriptase zinc-binding domain-containing protein</fullName>
    </recommendedName>
</protein>
<reference evidence="1" key="1">
    <citation type="submission" date="2018-11" db="EMBL/GenBank/DDBJ databases">
        <authorList>
            <consortium name="Genoscope - CEA"/>
            <person name="William W."/>
        </authorList>
    </citation>
    <scope>NUCLEOTIDE SEQUENCE</scope>
</reference>
<sequence length="98" mass="11465">MGNDVVLSKHGENDYHTSFSAAKTWEKIRPKRARAGWNYGCELCGERNETRNLFFLCPYSYTVWKKLVRKPLGLRTYPDWKTTMTLLQSSRLTTLALF</sequence>
<gene>
    <name evidence="1" type="ORF">BOLC9T57390H</name>
</gene>
<dbReference type="EMBL" id="LR031875">
    <property type="protein sequence ID" value="VDD32067.1"/>
    <property type="molecule type" value="Genomic_DNA"/>
</dbReference>
<accession>A0A3P6DL02</accession>
<evidence type="ECO:0000313" key="1">
    <source>
        <dbReference type="EMBL" id="VDD32067.1"/>
    </source>
</evidence>
<evidence type="ECO:0008006" key="2">
    <source>
        <dbReference type="Google" id="ProtNLM"/>
    </source>
</evidence>
<dbReference type="AlphaFoldDB" id="A0A3P6DL02"/>